<comment type="caution">
    <text evidence="8">The sequence shown here is derived from an EMBL/GenBank/DDBJ whole genome shotgun (WGS) entry which is preliminary data.</text>
</comment>
<dbReference type="Gene3D" id="1.10.10.1320">
    <property type="entry name" value="Anti-sigma factor, zinc-finger domain"/>
    <property type="match status" value="1"/>
</dbReference>
<evidence type="ECO:0000313" key="8">
    <source>
        <dbReference type="EMBL" id="MBE1533322.1"/>
    </source>
</evidence>
<protein>
    <recommendedName>
        <fullName evidence="7">Putative zinc-finger domain-containing protein</fullName>
    </recommendedName>
</protein>
<dbReference type="Proteomes" id="UP000627838">
    <property type="component" value="Unassembled WGS sequence"/>
</dbReference>
<accession>A0ABR9JRY7</accession>
<evidence type="ECO:0000256" key="2">
    <source>
        <dbReference type="ARBA" id="ARBA00022692"/>
    </source>
</evidence>
<feature type="domain" description="Putative zinc-finger" evidence="7">
    <location>
        <begin position="5"/>
        <end position="39"/>
    </location>
</feature>
<proteinExistence type="predicted"/>
<dbReference type="Pfam" id="PF13490">
    <property type="entry name" value="zf-HC2"/>
    <property type="match status" value="1"/>
</dbReference>
<dbReference type="InterPro" id="IPR041916">
    <property type="entry name" value="Anti_sigma_zinc_sf"/>
</dbReference>
<keyword evidence="2" id="KW-0812">Transmembrane</keyword>
<dbReference type="RefSeq" id="WP_192759889.1">
    <property type="nucleotide sequence ID" value="NZ_JADBDZ010000001.1"/>
</dbReference>
<keyword evidence="5" id="KW-0472">Membrane</keyword>
<evidence type="ECO:0000313" key="9">
    <source>
        <dbReference type="Proteomes" id="UP000627838"/>
    </source>
</evidence>
<dbReference type="InterPro" id="IPR051474">
    <property type="entry name" value="Anti-sigma-K/W_factor"/>
</dbReference>
<organism evidence="8 9">
    <name type="scientific">Actinomadura algeriensis</name>
    <dbReference type="NCBI Taxonomy" id="1679523"/>
    <lineage>
        <taxon>Bacteria</taxon>
        <taxon>Bacillati</taxon>
        <taxon>Actinomycetota</taxon>
        <taxon>Actinomycetes</taxon>
        <taxon>Streptosporangiales</taxon>
        <taxon>Thermomonosporaceae</taxon>
        <taxon>Actinomadura</taxon>
    </lineage>
</organism>
<keyword evidence="3" id="KW-1133">Transmembrane helix</keyword>
<reference evidence="8 9" key="1">
    <citation type="submission" date="2020-10" db="EMBL/GenBank/DDBJ databases">
        <title>Sequencing the genomes of 1000 actinobacteria strains.</title>
        <authorList>
            <person name="Klenk H.-P."/>
        </authorList>
    </citation>
    <scope>NUCLEOTIDE SEQUENCE [LARGE SCALE GENOMIC DNA]</scope>
    <source>
        <strain evidence="8 9">DSM 46744</strain>
    </source>
</reference>
<dbReference type="PANTHER" id="PTHR37461">
    <property type="entry name" value="ANTI-SIGMA-K FACTOR RSKA"/>
    <property type="match status" value="1"/>
</dbReference>
<comment type="subcellular location">
    <subcellularLocation>
        <location evidence="1">Membrane</location>
        <topology evidence="1">Single-pass membrane protein</topology>
    </subcellularLocation>
</comment>
<dbReference type="EMBL" id="JADBDZ010000001">
    <property type="protein sequence ID" value="MBE1533322.1"/>
    <property type="molecule type" value="Genomic_DNA"/>
</dbReference>
<evidence type="ECO:0000256" key="4">
    <source>
        <dbReference type="ARBA" id="ARBA00023015"/>
    </source>
</evidence>
<keyword evidence="9" id="KW-1185">Reference proteome</keyword>
<evidence type="ECO:0000256" key="5">
    <source>
        <dbReference type="ARBA" id="ARBA00023136"/>
    </source>
</evidence>
<keyword evidence="6" id="KW-0804">Transcription</keyword>
<dbReference type="InterPro" id="IPR027383">
    <property type="entry name" value="Znf_put"/>
</dbReference>
<evidence type="ECO:0000256" key="1">
    <source>
        <dbReference type="ARBA" id="ARBA00004167"/>
    </source>
</evidence>
<sequence>MNDHCGDVRAALGVYVVGAIDPAERALVDAHLAGCPACRDELAGLAGLPALLGRVEEEQLTRVAGPPPELLDALLARAAERRRGPLGGRWRGGGRARRWAPVAAAACLTLAVGGFTGGLIATGGDGSGTAAGPPATSAPPSPTQVITAERISAANDATGVRGYVLLFERKWGTEVEVHLSGLERGARCHMQVIARDGRRDALGSWYVPYDDGHGEYRGSTMFPRGELSTFEIVGLDGKTVLTIPI</sequence>
<evidence type="ECO:0000256" key="3">
    <source>
        <dbReference type="ARBA" id="ARBA00022989"/>
    </source>
</evidence>
<keyword evidence="4" id="KW-0805">Transcription regulation</keyword>
<gene>
    <name evidence="8" type="ORF">H4W34_003155</name>
</gene>
<dbReference type="PANTHER" id="PTHR37461:SF1">
    <property type="entry name" value="ANTI-SIGMA-K FACTOR RSKA"/>
    <property type="match status" value="1"/>
</dbReference>
<name>A0ABR9JRY7_9ACTN</name>
<evidence type="ECO:0000256" key="6">
    <source>
        <dbReference type="ARBA" id="ARBA00023163"/>
    </source>
</evidence>
<evidence type="ECO:0000259" key="7">
    <source>
        <dbReference type="Pfam" id="PF13490"/>
    </source>
</evidence>